<evidence type="ECO:0000313" key="1">
    <source>
        <dbReference type="EMBL" id="NYJ08522.1"/>
    </source>
</evidence>
<dbReference type="InterPro" id="IPR051806">
    <property type="entry name" value="HAD-like_SPP"/>
</dbReference>
<comment type="caution">
    <text evidence="1">The sequence shown here is derived from an EMBL/GenBank/DDBJ whole genome shotgun (WGS) entry which is preliminary data.</text>
</comment>
<dbReference type="EMBL" id="JACBZT010000001">
    <property type="protein sequence ID" value="NYJ08522.1"/>
    <property type="molecule type" value="Genomic_DNA"/>
</dbReference>
<dbReference type="InterPro" id="IPR036412">
    <property type="entry name" value="HAD-like_sf"/>
</dbReference>
<dbReference type="RefSeq" id="WP_218859425.1">
    <property type="nucleotide sequence ID" value="NZ_JACBZT010000001.1"/>
</dbReference>
<dbReference type="SFLD" id="SFLDG01129">
    <property type="entry name" value="C1.5:_HAD__Beta-PGM__Phosphata"/>
    <property type="match status" value="1"/>
</dbReference>
<keyword evidence="2" id="KW-1185">Reference proteome</keyword>
<sequence length="214" mass="21908">MIVPARGLLFDADGVLVDSDESIERAWVRWAHRWDHDPAAVLAGIHGRRSDDTVALLVDHADRARALADIDRYELEDVAAVTACPGAAELLAALPAGAWAVVTSGKRGLASARLTAAGLPLPSVLVPADEVPRGKPDPAGYLAGAAGLGLPAADCVVLEDSLAGIAAGTAAGAAVIGVSERALDSHVPVVVRDLRGLTWDGAALHIPAEVLLRG</sequence>
<dbReference type="Gene3D" id="3.40.50.1000">
    <property type="entry name" value="HAD superfamily/HAD-like"/>
    <property type="match status" value="1"/>
</dbReference>
<accession>A0A853CPU5</accession>
<dbReference type="InterPro" id="IPR006439">
    <property type="entry name" value="HAD-SF_hydro_IA"/>
</dbReference>
<organism evidence="1 2">
    <name type="scientific">Petropleomorpha daqingensis</name>
    <dbReference type="NCBI Taxonomy" id="2026353"/>
    <lineage>
        <taxon>Bacteria</taxon>
        <taxon>Bacillati</taxon>
        <taxon>Actinomycetota</taxon>
        <taxon>Actinomycetes</taxon>
        <taxon>Geodermatophilales</taxon>
        <taxon>Geodermatophilaceae</taxon>
        <taxon>Petropleomorpha</taxon>
    </lineage>
</organism>
<dbReference type="Proteomes" id="UP000541969">
    <property type="component" value="Unassembled WGS sequence"/>
</dbReference>
<gene>
    <name evidence="1" type="ORF">GGQ55_004800</name>
</gene>
<dbReference type="InterPro" id="IPR023214">
    <property type="entry name" value="HAD_sf"/>
</dbReference>
<reference evidence="1 2" key="1">
    <citation type="submission" date="2020-07" db="EMBL/GenBank/DDBJ databases">
        <title>Sequencing the genomes of 1000 actinobacteria strains.</title>
        <authorList>
            <person name="Klenk H.-P."/>
        </authorList>
    </citation>
    <scope>NUCLEOTIDE SEQUENCE [LARGE SCALE GENOMIC DNA]</scope>
    <source>
        <strain evidence="1 2">DSM 104001</strain>
    </source>
</reference>
<proteinExistence type="predicted"/>
<protein>
    <submittedName>
        <fullName evidence="1">Sugar-phosphatase</fullName>
        <ecNumber evidence="1">3.1.3.23</ecNumber>
    </submittedName>
</protein>
<dbReference type="InterPro" id="IPR023198">
    <property type="entry name" value="PGP-like_dom2"/>
</dbReference>
<dbReference type="SFLD" id="SFLDS00003">
    <property type="entry name" value="Haloacid_Dehalogenase"/>
    <property type="match status" value="1"/>
</dbReference>
<keyword evidence="1" id="KW-0378">Hydrolase</keyword>
<dbReference type="PANTHER" id="PTHR43481">
    <property type="entry name" value="FRUCTOSE-1-PHOSPHATE PHOSPHATASE"/>
    <property type="match status" value="1"/>
</dbReference>
<evidence type="ECO:0000313" key="2">
    <source>
        <dbReference type="Proteomes" id="UP000541969"/>
    </source>
</evidence>
<dbReference type="Pfam" id="PF00702">
    <property type="entry name" value="Hydrolase"/>
    <property type="match status" value="1"/>
</dbReference>
<dbReference type="SUPFAM" id="SSF56784">
    <property type="entry name" value="HAD-like"/>
    <property type="match status" value="1"/>
</dbReference>
<dbReference type="AlphaFoldDB" id="A0A853CPU5"/>
<dbReference type="NCBIfam" id="TIGR01509">
    <property type="entry name" value="HAD-SF-IA-v3"/>
    <property type="match status" value="1"/>
</dbReference>
<dbReference type="PANTHER" id="PTHR43481:SF4">
    <property type="entry name" value="GLYCEROL-1-PHOSPHATE PHOSPHOHYDROLASE 1-RELATED"/>
    <property type="match status" value="1"/>
</dbReference>
<name>A0A853CPU5_9ACTN</name>
<dbReference type="EC" id="3.1.3.23" evidence="1"/>
<dbReference type="Gene3D" id="1.10.150.240">
    <property type="entry name" value="Putative phosphatase, domain 2"/>
    <property type="match status" value="1"/>
</dbReference>
<dbReference type="GO" id="GO:0050308">
    <property type="term" value="F:sugar-phosphatase activity"/>
    <property type="evidence" value="ECO:0007669"/>
    <property type="project" value="UniProtKB-EC"/>
</dbReference>